<proteinExistence type="predicted"/>
<organism evidence="2 3">
    <name type="scientific">Coprinellus micaceus</name>
    <name type="common">Glistening ink-cap mushroom</name>
    <name type="synonym">Coprinus micaceus</name>
    <dbReference type="NCBI Taxonomy" id="71717"/>
    <lineage>
        <taxon>Eukaryota</taxon>
        <taxon>Fungi</taxon>
        <taxon>Dikarya</taxon>
        <taxon>Basidiomycota</taxon>
        <taxon>Agaricomycotina</taxon>
        <taxon>Agaricomycetes</taxon>
        <taxon>Agaricomycetidae</taxon>
        <taxon>Agaricales</taxon>
        <taxon>Agaricineae</taxon>
        <taxon>Psathyrellaceae</taxon>
        <taxon>Coprinellus</taxon>
    </lineage>
</organism>
<dbReference type="AlphaFoldDB" id="A0A4Y7SKP6"/>
<protein>
    <recommendedName>
        <fullName evidence="1">DUF5648 domain-containing protein</fullName>
    </recommendedName>
</protein>
<sequence length="128" mass="14147">DHFYPTDPAEHKNSLTIGYAEEGLAGYILPSYELHTVSLYRLLLPQKGDHFYATDTSERDNATNNLSYVNEGVAGWVFTDASNGGLPLYRLFRGDWGDHFYTASAKEADAAVQGGFTKEGTAAYIYPL</sequence>
<evidence type="ECO:0000313" key="3">
    <source>
        <dbReference type="Proteomes" id="UP000298030"/>
    </source>
</evidence>
<evidence type="ECO:0000313" key="2">
    <source>
        <dbReference type="EMBL" id="TEB21829.1"/>
    </source>
</evidence>
<feature type="domain" description="DUF5648" evidence="1">
    <location>
        <begin position="1"/>
        <end position="125"/>
    </location>
</feature>
<dbReference type="OrthoDB" id="9971254at2759"/>
<evidence type="ECO:0000259" key="1">
    <source>
        <dbReference type="Pfam" id="PF18885"/>
    </source>
</evidence>
<accession>A0A4Y7SKP6</accession>
<gene>
    <name evidence="2" type="ORF">FA13DRAFT_1642228</name>
</gene>
<dbReference type="EMBL" id="QPFP01000102">
    <property type="protein sequence ID" value="TEB21829.1"/>
    <property type="molecule type" value="Genomic_DNA"/>
</dbReference>
<dbReference type="Pfam" id="PF18885">
    <property type="entry name" value="DUF5648"/>
    <property type="match status" value="1"/>
</dbReference>
<name>A0A4Y7SKP6_COPMI</name>
<feature type="non-terminal residue" evidence="2">
    <location>
        <position position="1"/>
    </location>
</feature>
<comment type="caution">
    <text evidence="2">The sequence shown here is derived from an EMBL/GenBank/DDBJ whole genome shotgun (WGS) entry which is preliminary data.</text>
</comment>
<dbReference type="Proteomes" id="UP000298030">
    <property type="component" value="Unassembled WGS sequence"/>
</dbReference>
<dbReference type="InterPro" id="IPR043708">
    <property type="entry name" value="DUF5648"/>
</dbReference>
<keyword evidence="3" id="KW-1185">Reference proteome</keyword>
<reference evidence="2 3" key="1">
    <citation type="journal article" date="2019" name="Nat. Ecol. Evol.">
        <title>Megaphylogeny resolves global patterns of mushroom evolution.</title>
        <authorList>
            <person name="Varga T."/>
            <person name="Krizsan K."/>
            <person name="Foldi C."/>
            <person name="Dima B."/>
            <person name="Sanchez-Garcia M."/>
            <person name="Sanchez-Ramirez S."/>
            <person name="Szollosi G.J."/>
            <person name="Szarkandi J.G."/>
            <person name="Papp V."/>
            <person name="Albert L."/>
            <person name="Andreopoulos W."/>
            <person name="Angelini C."/>
            <person name="Antonin V."/>
            <person name="Barry K.W."/>
            <person name="Bougher N.L."/>
            <person name="Buchanan P."/>
            <person name="Buyck B."/>
            <person name="Bense V."/>
            <person name="Catcheside P."/>
            <person name="Chovatia M."/>
            <person name="Cooper J."/>
            <person name="Damon W."/>
            <person name="Desjardin D."/>
            <person name="Finy P."/>
            <person name="Geml J."/>
            <person name="Haridas S."/>
            <person name="Hughes K."/>
            <person name="Justo A."/>
            <person name="Karasinski D."/>
            <person name="Kautmanova I."/>
            <person name="Kiss B."/>
            <person name="Kocsube S."/>
            <person name="Kotiranta H."/>
            <person name="LaButti K.M."/>
            <person name="Lechner B.E."/>
            <person name="Liimatainen K."/>
            <person name="Lipzen A."/>
            <person name="Lukacs Z."/>
            <person name="Mihaltcheva S."/>
            <person name="Morgado L.N."/>
            <person name="Niskanen T."/>
            <person name="Noordeloos M.E."/>
            <person name="Ohm R.A."/>
            <person name="Ortiz-Santana B."/>
            <person name="Ovrebo C."/>
            <person name="Racz N."/>
            <person name="Riley R."/>
            <person name="Savchenko A."/>
            <person name="Shiryaev A."/>
            <person name="Soop K."/>
            <person name="Spirin V."/>
            <person name="Szebenyi C."/>
            <person name="Tomsovsky M."/>
            <person name="Tulloss R.E."/>
            <person name="Uehling J."/>
            <person name="Grigoriev I.V."/>
            <person name="Vagvolgyi C."/>
            <person name="Papp T."/>
            <person name="Martin F.M."/>
            <person name="Miettinen O."/>
            <person name="Hibbett D.S."/>
            <person name="Nagy L.G."/>
        </authorList>
    </citation>
    <scope>NUCLEOTIDE SEQUENCE [LARGE SCALE GENOMIC DNA]</scope>
    <source>
        <strain evidence="2 3">FP101781</strain>
    </source>
</reference>